<organism evidence="1 2">
    <name type="scientific">Schistosoma margrebowiei</name>
    <dbReference type="NCBI Taxonomy" id="48269"/>
    <lineage>
        <taxon>Eukaryota</taxon>
        <taxon>Metazoa</taxon>
        <taxon>Spiralia</taxon>
        <taxon>Lophotrochozoa</taxon>
        <taxon>Platyhelminthes</taxon>
        <taxon>Trematoda</taxon>
        <taxon>Digenea</taxon>
        <taxon>Strigeidida</taxon>
        <taxon>Schistosomatoidea</taxon>
        <taxon>Schistosomatidae</taxon>
        <taxon>Schistosoma</taxon>
    </lineage>
</organism>
<reference evidence="1 2" key="1">
    <citation type="submission" date="2018-11" db="EMBL/GenBank/DDBJ databases">
        <authorList>
            <consortium name="Pathogen Informatics"/>
        </authorList>
    </citation>
    <scope>NUCLEOTIDE SEQUENCE [LARGE SCALE GENOMIC DNA]</scope>
    <source>
        <strain evidence="1 2">Zambia</strain>
    </source>
</reference>
<dbReference type="Proteomes" id="UP000277204">
    <property type="component" value="Unassembled WGS sequence"/>
</dbReference>
<gene>
    <name evidence="1" type="ORF">SMRZ_LOCUS7966</name>
</gene>
<evidence type="ECO:0000313" key="2">
    <source>
        <dbReference type="Proteomes" id="UP000277204"/>
    </source>
</evidence>
<keyword evidence="2" id="KW-1185">Reference proteome</keyword>
<dbReference type="AlphaFoldDB" id="A0A183LVZ1"/>
<dbReference type="EMBL" id="UZAI01003333">
    <property type="protein sequence ID" value="VDO78964.1"/>
    <property type="molecule type" value="Genomic_DNA"/>
</dbReference>
<accession>A0A183LVZ1</accession>
<evidence type="ECO:0000313" key="1">
    <source>
        <dbReference type="EMBL" id="VDO78964.1"/>
    </source>
</evidence>
<sequence>MVSSPDQLQLLLERQQQRFRKSQLNVLDNLPTRLLNLPCFGDVTESDELISHLHTELENDCRMYECANQNLYESLKSSNANVAVVHDPSSGPEMSVSETYPVVNSNPIASEKLCTDTGLSSTQEDDFLLNAHIVIAVPAPKETEIYIESTYPVSSDNVPDMGPDNNAHNFDEISYKNEENKSPESNDGQRFNLIWFDVDILNDPLSADEILNEFENNASEEPNSDFKSKIVHYHLVISSGFYIQCEKHVLNKVELIVNIC</sequence>
<name>A0A183LVZ1_9TREM</name>
<protein>
    <submittedName>
        <fullName evidence="1">Uncharacterized protein</fullName>
    </submittedName>
</protein>
<proteinExistence type="predicted"/>